<dbReference type="KEGG" id="cars:E1B03_15135"/>
<dbReference type="SMART" id="SM00988">
    <property type="entry name" value="UreE_N"/>
    <property type="match status" value="1"/>
</dbReference>
<reference evidence="7 8" key="1">
    <citation type="submission" date="2019-03" db="EMBL/GenBank/DDBJ databases">
        <title>Complete genome sequence of an arsenate-respiring bacteria, Citrobacter sp. LY-1.</title>
        <authorList>
            <person name="Wang H."/>
            <person name="Liu Y."/>
            <person name="Li Q."/>
            <person name="Huang J."/>
        </authorList>
    </citation>
    <scope>NUCLEOTIDE SEQUENCE [LARGE SCALE GENOMIC DNA]</scope>
    <source>
        <strain evidence="7 8">LY-1</strain>
    </source>
</reference>
<dbReference type="GO" id="GO:0006457">
    <property type="term" value="P:protein folding"/>
    <property type="evidence" value="ECO:0007669"/>
    <property type="project" value="InterPro"/>
</dbReference>
<comment type="similarity">
    <text evidence="5">Belongs to the UreE family.</text>
</comment>
<organism evidence="7 8">
    <name type="scientific">Citrobacter arsenatis</name>
    <dbReference type="NCBI Taxonomy" id="2546350"/>
    <lineage>
        <taxon>Bacteria</taxon>
        <taxon>Pseudomonadati</taxon>
        <taxon>Pseudomonadota</taxon>
        <taxon>Gammaproteobacteria</taxon>
        <taxon>Enterobacterales</taxon>
        <taxon>Enterobacteriaceae</taxon>
        <taxon>Citrobacter</taxon>
    </lineage>
</organism>
<comment type="function">
    <text evidence="5">Involved in urease metallocenter assembly. Binds nickel. Probably functions as a nickel donor during metallocenter assembly.</text>
</comment>
<dbReference type="HAMAP" id="MF_00822">
    <property type="entry name" value="UreE"/>
    <property type="match status" value="1"/>
</dbReference>
<name>A0A4P6WK25_9ENTR</name>
<evidence type="ECO:0000256" key="5">
    <source>
        <dbReference type="HAMAP-Rule" id="MF_00822"/>
    </source>
</evidence>
<comment type="subcellular location">
    <subcellularLocation>
        <location evidence="1 5">Cytoplasm</location>
    </subcellularLocation>
</comment>
<keyword evidence="8" id="KW-1185">Reference proteome</keyword>
<dbReference type="Gene3D" id="2.60.260.20">
    <property type="entry name" value="Urease metallochaperone UreE, N-terminal domain"/>
    <property type="match status" value="1"/>
</dbReference>
<evidence type="ECO:0000313" key="7">
    <source>
        <dbReference type="EMBL" id="QBM23689.1"/>
    </source>
</evidence>
<dbReference type="SUPFAM" id="SSF69287">
    <property type="entry name" value="Urease metallochaperone UreE, N-terminal domain"/>
    <property type="match status" value="1"/>
</dbReference>
<dbReference type="InterPro" id="IPR012406">
    <property type="entry name" value="UreE"/>
</dbReference>
<dbReference type="AlphaFoldDB" id="A0A4P6WK25"/>
<keyword evidence="4 5" id="KW-0143">Chaperone</keyword>
<accession>A0A4P6WK25</accession>
<evidence type="ECO:0000256" key="3">
    <source>
        <dbReference type="ARBA" id="ARBA00022596"/>
    </source>
</evidence>
<protein>
    <recommendedName>
        <fullName evidence="5">Urease accessory protein UreE</fullName>
    </recommendedName>
</protein>
<keyword evidence="3 5" id="KW-0533">Nickel</keyword>
<dbReference type="InterPro" id="IPR036118">
    <property type="entry name" value="UreE_N_sf"/>
</dbReference>
<keyword evidence="2 5" id="KW-0963">Cytoplasm</keyword>
<dbReference type="GO" id="GO:0051082">
    <property type="term" value="F:unfolded protein binding"/>
    <property type="evidence" value="ECO:0007669"/>
    <property type="project" value="UniProtKB-UniRule"/>
</dbReference>
<dbReference type="Pfam" id="PF05194">
    <property type="entry name" value="UreE_C"/>
    <property type="match status" value="1"/>
</dbReference>
<dbReference type="Gene3D" id="3.30.70.790">
    <property type="entry name" value="UreE, C-terminal domain"/>
    <property type="match status" value="1"/>
</dbReference>
<dbReference type="Pfam" id="PF02814">
    <property type="entry name" value="UreE_N"/>
    <property type="match status" value="1"/>
</dbReference>
<proteinExistence type="inferred from homology"/>
<evidence type="ECO:0000259" key="6">
    <source>
        <dbReference type="SMART" id="SM00988"/>
    </source>
</evidence>
<dbReference type="PIRSF" id="PIRSF036402">
    <property type="entry name" value="Ureas_acces_UreE"/>
    <property type="match status" value="1"/>
</dbReference>
<dbReference type="EMBL" id="CP037864">
    <property type="protein sequence ID" value="QBM23689.1"/>
    <property type="molecule type" value="Genomic_DNA"/>
</dbReference>
<dbReference type="InterPro" id="IPR004029">
    <property type="entry name" value="UreE_N"/>
</dbReference>
<evidence type="ECO:0000256" key="1">
    <source>
        <dbReference type="ARBA" id="ARBA00004496"/>
    </source>
</evidence>
<dbReference type="RefSeq" id="WP_103770815.1">
    <property type="nucleotide sequence ID" value="NZ_CP037864.1"/>
</dbReference>
<feature type="domain" description="UreE urease accessory N-terminal" evidence="6">
    <location>
        <begin position="6"/>
        <end position="69"/>
    </location>
</feature>
<dbReference type="GO" id="GO:0065003">
    <property type="term" value="P:protein-containing complex assembly"/>
    <property type="evidence" value="ECO:0007669"/>
    <property type="project" value="InterPro"/>
</dbReference>
<sequence length="147" mass="17435">MIFTKVVGNLCNIKLSDKKIDWLELEWEELNKKILRKQTQDGRNISISLDDGAHLHYGDILYEDENTLVAIRTKLERVYVITPKTMREMGKIAFEIGNRHTQCIIEDNEILVRYDHTLEKLMNEVGVTYVQSDRRFKEPFKYRGHQH</sequence>
<dbReference type="SUPFAM" id="SSF69737">
    <property type="entry name" value="Urease metallochaperone UreE, C-terminal domain"/>
    <property type="match status" value="1"/>
</dbReference>
<dbReference type="Proteomes" id="UP000293850">
    <property type="component" value="Chromosome"/>
</dbReference>
<dbReference type="CDD" id="cd00571">
    <property type="entry name" value="UreE"/>
    <property type="match status" value="1"/>
</dbReference>
<dbReference type="InterPro" id="IPR007864">
    <property type="entry name" value="UreE_C_dom"/>
</dbReference>
<dbReference type="GO" id="GO:0005737">
    <property type="term" value="C:cytoplasm"/>
    <property type="evidence" value="ECO:0007669"/>
    <property type="project" value="UniProtKB-SubCell"/>
</dbReference>
<gene>
    <name evidence="5" type="primary">ureE</name>
    <name evidence="7" type="ORF">E1B03_15135</name>
</gene>
<evidence type="ECO:0000256" key="4">
    <source>
        <dbReference type="ARBA" id="ARBA00023186"/>
    </source>
</evidence>
<evidence type="ECO:0000313" key="8">
    <source>
        <dbReference type="Proteomes" id="UP000293850"/>
    </source>
</evidence>
<dbReference type="GO" id="GO:0019627">
    <property type="term" value="P:urea metabolic process"/>
    <property type="evidence" value="ECO:0007669"/>
    <property type="project" value="InterPro"/>
</dbReference>
<dbReference type="GO" id="GO:0016151">
    <property type="term" value="F:nickel cation binding"/>
    <property type="evidence" value="ECO:0007669"/>
    <property type="project" value="UniProtKB-UniRule"/>
</dbReference>
<evidence type="ECO:0000256" key="2">
    <source>
        <dbReference type="ARBA" id="ARBA00022490"/>
    </source>
</evidence>